<feature type="binding site" evidence="9">
    <location>
        <position position="268"/>
    </location>
    <ligand>
        <name>hybrid [4Fe-2O-2S] cluster</name>
        <dbReference type="ChEBI" id="CHEBI:60519"/>
    </ligand>
</feature>
<dbReference type="InterPro" id="IPR011254">
    <property type="entry name" value="Prismane-like_sf"/>
</dbReference>
<protein>
    <recommendedName>
        <fullName evidence="9">Hydroxylamine reductase</fullName>
        <ecNumber evidence="9">1.7.99.1</ecNumber>
    </recommendedName>
    <alternativeName>
        <fullName evidence="9">Hybrid-cluster protein</fullName>
        <shortName evidence="9">HCP</shortName>
    </alternativeName>
    <alternativeName>
        <fullName evidence="9">Prismane protein</fullName>
    </alternativeName>
</protein>
<evidence type="ECO:0000256" key="8">
    <source>
        <dbReference type="ARBA" id="ARBA00051350"/>
    </source>
</evidence>
<comment type="cofactor">
    <cofactor evidence="9">
        <name>hybrid [4Fe-2O-2S] cluster</name>
        <dbReference type="ChEBI" id="CHEBI:60519"/>
    </cofactor>
    <text evidence="9">Binds 1 hybrid [4Fe-2O-2S] cluster.</text>
</comment>
<evidence type="ECO:0000256" key="5">
    <source>
        <dbReference type="ARBA" id="ARBA00023002"/>
    </source>
</evidence>
<comment type="cofactor">
    <cofactor evidence="9">
        <name>[4Fe-4S] cluster</name>
        <dbReference type="ChEBI" id="CHEBI:49883"/>
    </cofactor>
    <text evidence="9">Binds 1 [4Fe-4S] cluster.</text>
</comment>
<evidence type="ECO:0000256" key="4">
    <source>
        <dbReference type="ARBA" id="ARBA00022723"/>
    </source>
</evidence>
<dbReference type="FunFam" id="3.40.50.2030:FF:000002">
    <property type="entry name" value="Hydroxylamine reductase"/>
    <property type="match status" value="1"/>
</dbReference>
<comment type="similarity">
    <text evidence="9">Belongs to the HCP family.</text>
</comment>
<feature type="binding site" evidence="9">
    <location>
        <position position="488"/>
    </location>
    <ligand>
        <name>hybrid [4Fe-2O-2S] cluster</name>
        <dbReference type="ChEBI" id="CHEBI:60519"/>
    </ligand>
</feature>
<feature type="binding site" evidence="9">
    <location>
        <position position="6"/>
    </location>
    <ligand>
        <name>[4Fe-4S] cluster</name>
        <dbReference type="ChEBI" id="CHEBI:49883"/>
    </ligand>
</feature>
<dbReference type="PIRSF" id="PIRSF000076">
    <property type="entry name" value="HCP"/>
    <property type="match status" value="1"/>
</dbReference>
<dbReference type="CDD" id="cd01914">
    <property type="entry name" value="HCP"/>
    <property type="match status" value="1"/>
</dbReference>
<dbReference type="PANTHER" id="PTHR30109">
    <property type="entry name" value="HYDROXYLAMINE REDUCTASE"/>
    <property type="match status" value="1"/>
</dbReference>
<proteinExistence type="inferred from homology"/>
<keyword evidence="4 9" id="KW-0479">Metal-binding</keyword>
<keyword evidence="5 9" id="KW-0560">Oxidoreductase</keyword>
<dbReference type="Gene3D" id="3.40.50.2030">
    <property type="match status" value="2"/>
</dbReference>
<dbReference type="HOGENOM" id="CLU_038344_2_0_9"/>
<dbReference type="NCBIfam" id="NF003658">
    <property type="entry name" value="PRK05290.1"/>
    <property type="match status" value="1"/>
</dbReference>
<sequence>MFCNQCEETSKGVACTVRRGVCGKSEEVAALQDLLLHSIRDLATHASLAREAGWVDEEVNHFTCEAVFATLTNVNFDPERFQRLIKQAQELRDKVREELSKNRPDLAGSLPSALVLERFDISTLIDKGNRLGFLISLDLDPDVRSLQEILLYGVKGVAAYAHHAQTLGQEDDSVYGFIHEALAALGNKEWGGEQWLDMVLRCGEINLKTMELLDKAHTSAFGNPVPTSVPLGHRKGKCILVSGHDLKDLKNLLEQTQGKGIDVYTHGEMLPAHGYPELKKFPHLFGHYGTAWPNQRKEFAAFPGAILINTNCIQEPHESYRDRIFTTGPVGWPGVEHLAEGEYGKPIEKALSLPGFESDEDRGSVMCGFAHSAILGSADKIIQAVKDGKIRHFILVGGCDGARTGRNYYTELVEKTPGDTMVMTLACGKFRFFDRQLGTIEGIPRLLDIGQCNDAYSAIKVALALADAFGCGVNELPLSLVLSWYEQKAVAILLTLLYLGVKNIRLGPTLPAFISPGVLGVLVDNFGIKPISSPEEDLQAILSR</sequence>
<dbReference type="GO" id="GO:0050418">
    <property type="term" value="F:hydroxylamine reductase activity"/>
    <property type="evidence" value="ECO:0007669"/>
    <property type="project" value="UniProtKB-UniRule"/>
</dbReference>
<feature type="binding site" evidence="9">
    <location>
        <position position="15"/>
    </location>
    <ligand>
        <name>[4Fe-4S] cluster</name>
        <dbReference type="ChEBI" id="CHEBI:49883"/>
    </ligand>
</feature>
<dbReference type="InterPro" id="IPR016099">
    <property type="entry name" value="Prismane-like_a/b-sand"/>
</dbReference>
<feature type="binding site" evidence="9">
    <location>
        <position position="452"/>
    </location>
    <ligand>
        <name>hybrid [4Fe-2O-2S] cluster</name>
        <dbReference type="ChEBI" id="CHEBI:60519"/>
    </ligand>
</feature>
<dbReference type="SUPFAM" id="SSF56821">
    <property type="entry name" value="Prismane protein-like"/>
    <property type="match status" value="1"/>
</dbReference>
<accession>D7CLY0</accession>
<dbReference type="InterPro" id="IPR004137">
    <property type="entry name" value="HCP/CODH"/>
</dbReference>
<organism evidence="10 11">
    <name type="scientific">Syntrophothermus lipocalidus (strain DSM 12680 / TGB-C1)</name>
    <dbReference type="NCBI Taxonomy" id="643648"/>
    <lineage>
        <taxon>Bacteria</taxon>
        <taxon>Bacillati</taxon>
        <taxon>Bacillota</taxon>
        <taxon>Clostridia</taxon>
        <taxon>Eubacteriales</taxon>
        <taxon>Syntrophomonadaceae</taxon>
        <taxon>Syntrophothermus</taxon>
    </lineage>
</organism>
<dbReference type="GO" id="GO:0042542">
    <property type="term" value="P:response to hydrogen peroxide"/>
    <property type="evidence" value="ECO:0007669"/>
    <property type="project" value="TreeGrafter"/>
</dbReference>
<gene>
    <name evidence="9" type="primary">hcp</name>
    <name evidence="10" type="ordered locus">Slip_0936</name>
</gene>
<comment type="subcellular location">
    <subcellularLocation>
        <location evidence="1 9">Cytoplasm</location>
    </subcellularLocation>
</comment>
<reference evidence="10 11" key="2">
    <citation type="journal article" date="2010" name="Stand. Genomic Sci.">
        <title>Complete genome sequence of Syntrophothermus lipocalidus type strain (TGB-C1).</title>
        <authorList>
            <person name="Djao O.D."/>
            <person name="Zhang X."/>
            <person name="Lucas S."/>
            <person name="Lapidus A."/>
            <person name="Del Rio T.G."/>
            <person name="Nolan M."/>
            <person name="Tice H."/>
            <person name="Cheng J.F."/>
            <person name="Han C."/>
            <person name="Tapia R."/>
            <person name="Goodwin L."/>
            <person name="Pitluck S."/>
            <person name="Liolios K."/>
            <person name="Ivanova N."/>
            <person name="Mavromatis K."/>
            <person name="Mikhailova N."/>
            <person name="Ovchinnikova G."/>
            <person name="Pati A."/>
            <person name="Brambilla E."/>
            <person name="Chen A."/>
            <person name="Palaniappan K."/>
            <person name="Land M."/>
            <person name="Hauser L."/>
            <person name="Chang Y.J."/>
            <person name="Jeffries C.D."/>
            <person name="Rohde M."/>
            <person name="Sikorski J."/>
            <person name="Spring S."/>
            <person name="Goker M."/>
            <person name="Detter J.C."/>
            <person name="Woyke T."/>
            <person name="Bristow J."/>
            <person name="Eisen J.A."/>
            <person name="Markowitz V."/>
            <person name="Hugenholtz P."/>
            <person name="Kyrpides N.C."/>
            <person name="Klenk H.P."/>
        </authorList>
    </citation>
    <scope>NUCLEOTIDE SEQUENCE [LARGE SCALE GENOMIC DNA]</scope>
    <source>
        <strain evidence="11">DSM 12680 / TGB-C1</strain>
    </source>
</reference>
<evidence type="ECO:0000256" key="9">
    <source>
        <dbReference type="HAMAP-Rule" id="MF_00069"/>
    </source>
</evidence>
<dbReference type="GO" id="GO:0046872">
    <property type="term" value="F:metal ion binding"/>
    <property type="evidence" value="ECO:0007669"/>
    <property type="project" value="UniProtKB-KW"/>
</dbReference>
<dbReference type="KEGG" id="slp:Slip_0936"/>
<evidence type="ECO:0000256" key="1">
    <source>
        <dbReference type="ARBA" id="ARBA00004496"/>
    </source>
</evidence>
<dbReference type="InterPro" id="IPR016100">
    <property type="entry name" value="Prismane_a-bundle"/>
</dbReference>
<dbReference type="FunFam" id="3.40.50.2030:FF:000001">
    <property type="entry name" value="Hydroxylamine reductase"/>
    <property type="match status" value="1"/>
</dbReference>
<dbReference type="Pfam" id="PF03063">
    <property type="entry name" value="Prismane"/>
    <property type="match status" value="1"/>
</dbReference>
<feature type="binding site" evidence="9">
    <location>
        <position position="312"/>
    </location>
    <ligand>
        <name>hybrid [4Fe-2O-2S] cluster</name>
        <dbReference type="ChEBI" id="CHEBI:60519"/>
    </ligand>
</feature>
<dbReference type="STRING" id="643648.Slip_0936"/>
<feature type="modified residue" description="Cysteine persulfide" evidence="9">
    <location>
        <position position="399"/>
    </location>
</feature>
<feature type="binding site" evidence="9">
    <location>
        <position position="244"/>
    </location>
    <ligand>
        <name>hybrid [4Fe-2O-2S] cluster</name>
        <dbReference type="ChEBI" id="CHEBI:60519"/>
    </ligand>
</feature>
<evidence type="ECO:0000256" key="6">
    <source>
        <dbReference type="ARBA" id="ARBA00023004"/>
    </source>
</evidence>
<reference evidence="11" key="1">
    <citation type="journal article" date="2010" name="Stand. Genomic Sci.">
        <title>Complete genome sequence of Syntrophothermus lipocalidus type strain (TGB-C1T).</title>
        <authorList>
            <consortium name="US DOE Joint Genome Institute (JGI-PGF)"/>
            <person name="Djao O."/>
            <person name="Zhang X."/>
            <person name="Lucas S."/>
            <person name="Lapidus A."/>
            <person name="Glavina Del Rio T."/>
            <person name="Nolan M."/>
            <person name="Tice H."/>
            <person name="Cheng J."/>
            <person name="Han C."/>
            <person name="Tapia R."/>
            <person name="Goodwin L."/>
            <person name="Pitluck S."/>
            <person name="Liolios K."/>
            <person name="Ivanova N."/>
            <person name="Mavromatis K."/>
            <person name="Mikhailova N."/>
            <person name="Ovchinnikova G."/>
            <person name="Pati A."/>
            <person name="Brambilla E."/>
            <person name="Chen A."/>
            <person name="Palaniappan K."/>
            <person name="Land M."/>
            <person name="Hauser L."/>
            <person name="Chang Y."/>
            <person name="Jeffries C."/>
            <person name="Rohde M."/>
            <person name="Sikorski J."/>
            <person name="Spring S."/>
            <person name="Goker M."/>
            <person name="Detter J."/>
            <person name="Woyke T."/>
            <person name="Bristow J."/>
            <person name="Eisen J."/>
            <person name="Markowitz V."/>
            <person name="Hugenholtz P."/>
            <person name="Kyrpides N."/>
            <person name="Klenk H."/>
        </authorList>
    </citation>
    <scope>NUCLEOTIDE SEQUENCE [LARGE SCALE GENOMIC DNA]</scope>
    <source>
        <strain evidence="11">DSM 12680 / TGB-C1</strain>
    </source>
</reference>
<feature type="binding site" evidence="9">
    <location>
        <position position="486"/>
    </location>
    <ligand>
        <name>hybrid [4Fe-2O-2S] cluster</name>
        <dbReference type="ChEBI" id="CHEBI:60519"/>
    </ligand>
</feature>
<dbReference type="OrthoDB" id="9761526at2"/>
<feature type="binding site" description="via persulfide group" evidence="9">
    <location>
        <position position="399"/>
    </location>
    <ligand>
        <name>hybrid [4Fe-2O-2S] cluster</name>
        <dbReference type="ChEBI" id="CHEBI:60519"/>
    </ligand>
</feature>
<keyword evidence="3 9" id="KW-0963">Cytoplasm</keyword>
<dbReference type="FunFam" id="1.20.1270.20:FF:000001">
    <property type="entry name" value="Hydroxylamine reductase"/>
    <property type="match status" value="1"/>
</dbReference>
<dbReference type="AlphaFoldDB" id="D7CLY0"/>
<dbReference type="eggNOG" id="COG1151">
    <property type="taxonomic scope" value="Bacteria"/>
</dbReference>
<dbReference type="EMBL" id="CP002048">
    <property type="protein sequence ID" value="ADI01715.1"/>
    <property type="molecule type" value="Genomic_DNA"/>
</dbReference>
<dbReference type="EC" id="1.7.99.1" evidence="9"/>
<dbReference type="GO" id="GO:0004601">
    <property type="term" value="F:peroxidase activity"/>
    <property type="evidence" value="ECO:0007669"/>
    <property type="project" value="TreeGrafter"/>
</dbReference>
<keyword evidence="11" id="KW-1185">Reference proteome</keyword>
<evidence type="ECO:0000256" key="2">
    <source>
        <dbReference type="ARBA" id="ARBA00022485"/>
    </source>
</evidence>
<comment type="catalytic activity">
    <reaction evidence="8 9">
        <text>A + NH4(+) + H2O = hydroxylamine + AH2 + H(+)</text>
        <dbReference type="Rhea" id="RHEA:22052"/>
        <dbReference type="ChEBI" id="CHEBI:13193"/>
        <dbReference type="ChEBI" id="CHEBI:15377"/>
        <dbReference type="ChEBI" id="CHEBI:15378"/>
        <dbReference type="ChEBI" id="CHEBI:15429"/>
        <dbReference type="ChEBI" id="CHEBI:17499"/>
        <dbReference type="ChEBI" id="CHEBI:28938"/>
        <dbReference type="EC" id="1.7.99.1"/>
    </reaction>
</comment>
<dbReference type="RefSeq" id="WP_013175117.1">
    <property type="nucleotide sequence ID" value="NC_014220.1"/>
</dbReference>
<evidence type="ECO:0000313" key="10">
    <source>
        <dbReference type="EMBL" id="ADI01715.1"/>
    </source>
</evidence>
<dbReference type="Gene3D" id="1.20.1270.20">
    <property type="match status" value="2"/>
</dbReference>
<keyword evidence="2 9" id="KW-0004">4Fe-4S</keyword>
<dbReference type="InterPro" id="IPR010048">
    <property type="entry name" value="Hydroxylam_reduct"/>
</dbReference>
<feature type="binding site" evidence="9">
    <location>
        <position position="427"/>
    </location>
    <ligand>
        <name>hybrid [4Fe-2O-2S] cluster</name>
        <dbReference type="ChEBI" id="CHEBI:60519"/>
    </ligand>
</feature>
<comment type="function">
    <text evidence="9">Catalyzes the reduction of hydroxylamine to form NH(3) and H(2)O.</text>
</comment>
<dbReference type="Proteomes" id="UP000000378">
    <property type="component" value="Chromosome"/>
</dbReference>
<dbReference type="HAMAP" id="MF_00069">
    <property type="entry name" value="Hydroxylam_reduct"/>
    <property type="match status" value="1"/>
</dbReference>
<feature type="binding site" evidence="9">
    <location>
        <position position="3"/>
    </location>
    <ligand>
        <name>[4Fe-4S] cluster</name>
        <dbReference type="ChEBI" id="CHEBI:49883"/>
    </ligand>
</feature>
<name>D7CLY0_SYNLT</name>
<evidence type="ECO:0000256" key="7">
    <source>
        <dbReference type="ARBA" id="ARBA00023014"/>
    </source>
</evidence>
<dbReference type="PANTHER" id="PTHR30109:SF0">
    <property type="entry name" value="HYDROXYLAMINE REDUCTASE"/>
    <property type="match status" value="1"/>
</dbReference>
<dbReference type="NCBIfam" id="TIGR01703">
    <property type="entry name" value="hybrid_clust"/>
    <property type="match status" value="1"/>
</dbReference>
<dbReference type="GO" id="GO:0051539">
    <property type="term" value="F:4 iron, 4 sulfur cluster binding"/>
    <property type="evidence" value="ECO:0007669"/>
    <property type="project" value="UniProtKB-KW"/>
</dbReference>
<evidence type="ECO:0000256" key="3">
    <source>
        <dbReference type="ARBA" id="ARBA00022490"/>
    </source>
</evidence>
<feature type="binding site" evidence="9">
    <location>
        <position position="22"/>
    </location>
    <ligand>
        <name>[4Fe-4S] cluster</name>
        <dbReference type="ChEBI" id="CHEBI:49883"/>
    </ligand>
</feature>
<evidence type="ECO:0000313" key="11">
    <source>
        <dbReference type="Proteomes" id="UP000000378"/>
    </source>
</evidence>
<dbReference type="GO" id="GO:0005737">
    <property type="term" value="C:cytoplasm"/>
    <property type="evidence" value="ECO:0007669"/>
    <property type="project" value="UniProtKB-SubCell"/>
</dbReference>
<keyword evidence="7 9" id="KW-0411">Iron-sulfur</keyword>
<keyword evidence="6 9" id="KW-0408">Iron</keyword>